<evidence type="ECO:0000256" key="6">
    <source>
        <dbReference type="SAM" id="MobiDB-lite"/>
    </source>
</evidence>
<feature type="domain" description="Thioredoxin-like fold" evidence="8">
    <location>
        <begin position="88"/>
        <end position="246"/>
    </location>
</feature>
<comment type="similarity">
    <text evidence="1">Belongs to the thioredoxin family. DsbA subfamily.</text>
</comment>
<keyword evidence="2" id="KW-0732">Signal</keyword>
<feature type="region of interest" description="Disordered" evidence="6">
    <location>
        <begin position="1"/>
        <end position="38"/>
    </location>
</feature>
<dbReference type="PANTHER" id="PTHR13887">
    <property type="entry name" value="GLUTATHIONE S-TRANSFERASE KAPPA"/>
    <property type="match status" value="1"/>
</dbReference>
<sequence length="271" mass="29879">MSQQKQTGKDTSTVTPSPSRNNRNSKQSSSKKEAMRQRQLKRRRNQIILVGIGVVVVAIIGIFTIVALSTPTSFDKLPASSTQDTDYLTLGAANAQVALIEYADVRCPACKQYFDQADSSIRDTFVKTGQIKYIFRNYTVVDDILRDSDSQRGAQAIRCAADQKRGWDFRDSMYANYRGESTGVITDKVLKDLAKALGLNQDQFNSCLDTSKYKQAVADEKTAAKAKGVSGTPTFFLSINGAEQEIQYSTYDDIKSKIAAAVQQNPPTTPK</sequence>
<feature type="transmembrane region" description="Helical" evidence="7">
    <location>
        <begin position="47"/>
        <end position="68"/>
    </location>
</feature>
<dbReference type="InterPro" id="IPR036249">
    <property type="entry name" value="Thioredoxin-like_sf"/>
</dbReference>
<keyword evidence="7" id="KW-1133">Transmembrane helix</keyword>
<name>A0A8T7M2C2_9CHLR</name>
<keyword evidence="4" id="KW-1015">Disulfide bond</keyword>
<dbReference type="SUPFAM" id="SSF52833">
    <property type="entry name" value="Thioredoxin-like"/>
    <property type="match status" value="1"/>
</dbReference>
<evidence type="ECO:0000256" key="4">
    <source>
        <dbReference type="ARBA" id="ARBA00023157"/>
    </source>
</evidence>
<keyword evidence="5" id="KW-0676">Redox-active center</keyword>
<dbReference type="Proteomes" id="UP000521676">
    <property type="component" value="Unassembled WGS sequence"/>
</dbReference>
<dbReference type="EMBL" id="JACATZ010000001">
    <property type="protein sequence ID" value="NWJ46390.1"/>
    <property type="molecule type" value="Genomic_DNA"/>
</dbReference>
<dbReference type="EMBL" id="CP128399">
    <property type="protein sequence ID" value="WJW65760.1"/>
    <property type="molecule type" value="Genomic_DNA"/>
</dbReference>
<feature type="compositionally biased region" description="Low complexity" evidence="6">
    <location>
        <begin position="16"/>
        <end position="28"/>
    </location>
</feature>
<evidence type="ECO:0000256" key="7">
    <source>
        <dbReference type="SAM" id="Phobius"/>
    </source>
</evidence>
<dbReference type="AlphaFoldDB" id="A0A8T7M2C2"/>
<keyword evidence="3" id="KW-0560">Oxidoreductase</keyword>
<feature type="compositionally biased region" description="Polar residues" evidence="6">
    <location>
        <begin position="1"/>
        <end position="15"/>
    </location>
</feature>
<evidence type="ECO:0000256" key="2">
    <source>
        <dbReference type="ARBA" id="ARBA00022729"/>
    </source>
</evidence>
<accession>A0A8T7M2C2</accession>
<proteinExistence type="inferred from homology"/>
<reference evidence="9 11" key="1">
    <citation type="submission" date="2020-06" db="EMBL/GenBank/DDBJ databases">
        <title>Anoxygenic phototrophic Chloroflexota member uses a Type I reaction center.</title>
        <authorList>
            <person name="Tsuji J.M."/>
            <person name="Shaw N.A."/>
            <person name="Nagashima S."/>
            <person name="Venkiteswaran J."/>
            <person name="Schiff S.L."/>
            <person name="Hanada S."/>
            <person name="Tank M."/>
            <person name="Neufeld J.D."/>
        </authorList>
    </citation>
    <scope>NUCLEOTIDE SEQUENCE [LARGE SCALE GENOMIC DNA]</scope>
    <source>
        <strain evidence="9">L227-S17</strain>
    </source>
</reference>
<dbReference type="Gene3D" id="3.40.30.10">
    <property type="entry name" value="Glutaredoxin"/>
    <property type="match status" value="1"/>
</dbReference>
<keyword evidence="12" id="KW-1185">Reference proteome</keyword>
<dbReference type="Pfam" id="PF13462">
    <property type="entry name" value="Thioredoxin_4"/>
    <property type="match status" value="1"/>
</dbReference>
<evidence type="ECO:0000259" key="8">
    <source>
        <dbReference type="Pfam" id="PF13462"/>
    </source>
</evidence>
<evidence type="ECO:0000313" key="10">
    <source>
        <dbReference type="EMBL" id="WJW65760.1"/>
    </source>
</evidence>
<keyword evidence="7" id="KW-0812">Transmembrane</keyword>
<protein>
    <submittedName>
        <fullName evidence="10">DsbA family protein</fullName>
    </submittedName>
    <submittedName>
        <fullName evidence="9">Thioredoxin domain-containing protein</fullName>
    </submittedName>
</protein>
<dbReference type="InterPro" id="IPR012336">
    <property type="entry name" value="Thioredoxin-like_fold"/>
</dbReference>
<evidence type="ECO:0000256" key="3">
    <source>
        <dbReference type="ARBA" id="ARBA00023002"/>
    </source>
</evidence>
<dbReference type="GO" id="GO:0016491">
    <property type="term" value="F:oxidoreductase activity"/>
    <property type="evidence" value="ECO:0007669"/>
    <property type="project" value="UniProtKB-KW"/>
</dbReference>
<evidence type="ECO:0000313" key="9">
    <source>
        <dbReference type="EMBL" id="NWJ46390.1"/>
    </source>
</evidence>
<organism evidence="9 11">
    <name type="scientific">Candidatus Chlorohelix allophototropha</name>
    <dbReference type="NCBI Taxonomy" id="3003348"/>
    <lineage>
        <taxon>Bacteria</taxon>
        <taxon>Bacillati</taxon>
        <taxon>Chloroflexota</taxon>
        <taxon>Chloroflexia</taxon>
        <taxon>Candidatus Chloroheliales</taxon>
        <taxon>Candidatus Chloroheliaceae</taxon>
        <taxon>Candidatus Chlorohelix</taxon>
    </lineage>
</organism>
<evidence type="ECO:0000313" key="12">
    <source>
        <dbReference type="Proteomes" id="UP001431572"/>
    </source>
</evidence>
<dbReference type="Proteomes" id="UP001431572">
    <property type="component" value="Chromosome 1"/>
</dbReference>
<evidence type="ECO:0000256" key="5">
    <source>
        <dbReference type="ARBA" id="ARBA00023284"/>
    </source>
</evidence>
<evidence type="ECO:0000313" key="11">
    <source>
        <dbReference type="Proteomes" id="UP000521676"/>
    </source>
</evidence>
<dbReference type="PANTHER" id="PTHR13887:SF14">
    <property type="entry name" value="DISULFIDE BOND FORMATION PROTEIN D"/>
    <property type="match status" value="1"/>
</dbReference>
<gene>
    <name evidence="9" type="ORF">HXX08_10975</name>
    <name evidence="10" type="ORF">OZ401_001538</name>
</gene>
<evidence type="ECO:0000256" key="1">
    <source>
        <dbReference type="ARBA" id="ARBA00005791"/>
    </source>
</evidence>
<reference evidence="10" key="2">
    <citation type="journal article" date="2024" name="Nature">
        <title>Anoxygenic phototroph of the Chloroflexota uses a type I reaction centre.</title>
        <authorList>
            <person name="Tsuji J.M."/>
            <person name="Shaw N.A."/>
            <person name="Nagashima S."/>
            <person name="Venkiteswaran J.J."/>
            <person name="Schiff S.L."/>
            <person name="Watanabe T."/>
            <person name="Fukui M."/>
            <person name="Hanada S."/>
            <person name="Tank M."/>
            <person name="Neufeld J.D."/>
        </authorList>
    </citation>
    <scope>NUCLEOTIDE SEQUENCE</scope>
    <source>
        <strain evidence="10">L227-S17</strain>
    </source>
</reference>
<keyword evidence="7" id="KW-0472">Membrane</keyword>
<dbReference type="RefSeq" id="WP_341467645.1">
    <property type="nucleotide sequence ID" value="NZ_CP128399.1"/>
</dbReference>